<feature type="domain" description="Plastocyanin-like" evidence="7">
    <location>
        <begin position="515"/>
        <end position="621"/>
    </location>
</feature>
<gene>
    <name evidence="9" type="ORF">BCR37DRAFT_298482</name>
</gene>
<dbReference type="AlphaFoldDB" id="A0A1Y2FIJ4"/>
<dbReference type="Pfam" id="PF07731">
    <property type="entry name" value="Cu-oxidase_2"/>
    <property type="match status" value="1"/>
</dbReference>
<dbReference type="InterPro" id="IPR008972">
    <property type="entry name" value="Cupredoxin"/>
</dbReference>
<dbReference type="Pfam" id="PF00394">
    <property type="entry name" value="Cu-oxidase"/>
    <property type="match status" value="1"/>
</dbReference>
<dbReference type="SUPFAM" id="SSF49503">
    <property type="entry name" value="Cupredoxins"/>
    <property type="match status" value="3"/>
</dbReference>
<name>A0A1Y2FIJ4_PROLT</name>
<comment type="caution">
    <text evidence="9">The sequence shown here is derived from an EMBL/GenBank/DDBJ whole genome shotgun (WGS) entry which is preliminary data.</text>
</comment>
<organism evidence="9 10">
    <name type="scientific">Protomyces lactucae-debilis</name>
    <dbReference type="NCBI Taxonomy" id="2754530"/>
    <lineage>
        <taxon>Eukaryota</taxon>
        <taxon>Fungi</taxon>
        <taxon>Dikarya</taxon>
        <taxon>Ascomycota</taxon>
        <taxon>Taphrinomycotina</taxon>
        <taxon>Taphrinomycetes</taxon>
        <taxon>Taphrinales</taxon>
        <taxon>Protomycetaceae</taxon>
        <taxon>Protomyces</taxon>
    </lineage>
</organism>
<dbReference type="Gene3D" id="2.60.40.420">
    <property type="entry name" value="Cupredoxins - blue copper proteins"/>
    <property type="match status" value="3"/>
</dbReference>
<sequence>MMMRLWNKKLKLATLLSCTVGFIVVEGNESEVQKRQLLSIGGSSSIGQALNNILKDVPVIYLGPPSNGIPTKTVNQPVQIKPPVSVRIPSVADLFRSTRGKFGVAYSKAPDTPNRRIWRDGLDIKTDYTNNVPETGRVVKYTLHVSESTNLAPAGVNAPFMKVFNGQFPGPLIEANWGDEIEVLVINHLAVQGTSIHWHGFVQTDRNRFDGVNGVSQCPIPPNSQMLYKIRAERYGTTWYHSHTSVQYGDGLYGPIVIHGPTSADWDVDLGPLILGDAYDESQDELVKKFFKQGPQAASATLFNGRGVRSDSGNLRGSFYEITQKVKFKRGYRYLLRLINASVDQKFQVSLDNHTMTVVAFDFVPVEPYEVETALLSIGQRMDVVITATGVDDMSYWFRADTSDMATDRGTTCGDLNLSKEQSKAIVRYVQADSSDPTTQPHTYTPHCSDEINSDKVVPMVPLTLPAPAQDQIYKIAFKLVVNASGDINFLADNSSLFLDWSHPSLGFVYDRITEFPRPFNVYELKGEPTDTVLIVLQDTTGIPHPIHLHGHDMSIAALGTGTWDGNFDLDNPPRRDTVQMDAGGHLAMHFRLDNPGLWLFHCHIAFHVSSGFGAQFAEQAKDIDAGFDELEEQGAFRKLCAVWDKWKQYNSIVQIDSGV</sequence>
<keyword evidence="10" id="KW-1185">Reference proteome</keyword>
<feature type="chain" id="PRO_5012734167" evidence="5">
    <location>
        <begin position="22"/>
        <end position="660"/>
    </location>
</feature>
<dbReference type="PANTHER" id="PTHR11709:SF414">
    <property type="entry name" value="ADR239WP"/>
    <property type="match status" value="1"/>
</dbReference>
<keyword evidence="4" id="KW-0186">Copper</keyword>
<dbReference type="EMBL" id="MCFI01000008">
    <property type="protein sequence ID" value="ORY83204.1"/>
    <property type="molecule type" value="Genomic_DNA"/>
</dbReference>
<dbReference type="InterPro" id="IPR011707">
    <property type="entry name" value="Cu-oxidase-like_N"/>
</dbReference>
<keyword evidence="3" id="KW-0560">Oxidoreductase</keyword>
<comment type="similarity">
    <text evidence="1">Belongs to the multicopper oxidase family.</text>
</comment>
<feature type="signal peptide" evidence="5">
    <location>
        <begin position="1"/>
        <end position="21"/>
    </location>
</feature>
<dbReference type="Pfam" id="PF07732">
    <property type="entry name" value="Cu-oxidase_3"/>
    <property type="match status" value="1"/>
</dbReference>
<evidence type="ECO:0000259" key="8">
    <source>
        <dbReference type="Pfam" id="PF07732"/>
    </source>
</evidence>
<evidence type="ECO:0000256" key="1">
    <source>
        <dbReference type="ARBA" id="ARBA00010609"/>
    </source>
</evidence>
<dbReference type="InterPro" id="IPR011706">
    <property type="entry name" value="Cu-oxidase_C"/>
</dbReference>
<evidence type="ECO:0000259" key="7">
    <source>
        <dbReference type="Pfam" id="PF07731"/>
    </source>
</evidence>
<feature type="domain" description="Plastocyanin-like" evidence="8">
    <location>
        <begin position="150"/>
        <end position="261"/>
    </location>
</feature>
<dbReference type="PANTHER" id="PTHR11709">
    <property type="entry name" value="MULTI-COPPER OXIDASE"/>
    <property type="match status" value="1"/>
</dbReference>
<dbReference type="GeneID" id="63783500"/>
<evidence type="ECO:0000313" key="10">
    <source>
        <dbReference type="Proteomes" id="UP000193685"/>
    </source>
</evidence>
<proteinExistence type="inferred from homology"/>
<dbReference type="Proteomes" id="UP000193685">
    <property type="component" value="Unassembled WGS sequence"/>
</dbReference>
<keyword evidence="5" id="KW-0732">Signal</keyword>
<dbReference type="CDD" id="cd13854">
    <property type="entry name" value="CuRO_1_MaLCC_like"/>
    <property type="match status" value="1"/>
</dbReference>
<dbReference type="InterPro" id="IPR045087">
    <property type="entry name" value="Cu-oxidase_fam"/>
</dbReference>
<dbReference type="STRING" id="56484.A0A1Y2FIJ4"/>
<evidence type="ECO:0000256" key="3">
    <source>
        <dbReference type="ARBA" id="ARBA00023002"/>
    </source>
</evidence>
<dbReference type="InterPro" id="IPR001117">
    <property type="entry name" value="Cu-oxidase_2nd"/>
</dbReference>
<dbReference type="RefSeq" id="XP_040725785.1">
    <property type="nucleotide sequence ID" value="XM_040866901.1"/>
</dbReference>
<dbReference type="OMA" id="CHIIEHQ"/>
<dbReference type="FunFam" id="2.60.40.420:FF:000021">
    <property type="entry name" value="Extracellular dihydrogeodin oxidase/laccase"/>
    <property type="match status" value="1"/>
</dbReference>
<protein>
    <submittedName>
        <fullName evidence="9">Multicopper oxidase-domain-containing protein</fullName>
    </submittedName>
</protein>
<dbReference type="OrthoDB" id="2121828at2759"/>
<evidence type="ECO:0000313" key="9">
    <source>
        <dbReference type="EMBL" id="ORY83204.1"/>
    </source>
</evidence>
<dbReference type="GO" id="GO:0005507">
    <property type="term" value="F:copper ion binding"/>
    <property type="evidence" value="ECO:0007669"/>
    <property type="project" value="InterPro"/>
</dbReference>
<dbReference type="GO" id="GO:0016491">
    <property type="term" value="F:oxidoreductase activity"/>
    <property type="evidence" value="ECO:0007669"/>
    <property type="project" value="UniProtKB-KW"/>
</dbReference>
<evidence type="ECO:0000256" key="2">
    <source>
        <dbReference type="ARBA" id="ARBA00022723"/>
    </source>
</evidence>
<feature type="domain" description="Plastocyanin-like" evidence="6">
    <location>
        <begin position="272"/>
        <end position="412"/>
    </location>
</feature>
<evidence type="ECO:0000256" key="4">
    <source>
        <dbReference type="ARBA" id="ARBA00023008"/>
    </source>
</evidence>
<evidence type="ECO:0000256" key="5">
    <source>
        <dbReference type="SAM" id="SignalP"/>
    </source>
</evidence>
<dbReference type="CDD" id="cd13901">
    <property type="entry name" value="CuRO_3_MaLCC_like"/>
    <property type="match status" value="1"/>
</dbReference>
<accession>A0A1Y2FIJ4</accession>
<keyword evidence="2" id="KW-0479">Metal-binding</keyword>
<reference evidence="9 10" key="1">
    <citation type="submission" date="2016-07" db="EMBL/GenBank/DDBJ databases">
        <title>Pervasive Adenine N6-methylation of Active Genes in Fungi.</title>
        <authorList>
            <consortium name="DOE Joint Genome Institute"/>
            <person name="Mondo S.J."/>
            <person name="Dannebaum R.O."/>
            <person name="Kuo R.C."/>
            <person name="Labutti K."/>
            <person name="Haridas S."/>
            <person name="Kuo A."/>
            <person name="Salamov A."/>
            <person name="Ahrendt S.R."/>
            <person name="Lipzen A."/>
            <person name="Sullivan W."/>
            <person name="Andreopoulos W.B."/>
            <person name="Clum A."/>
            <person name="Lindquist E."/>
            <person name="Daum C."/>
            <person name="Ramamoorthy G.K."/>
            <person name="Gryganskyi A."/>
            <person name="Culley D."/>
            <person name="Magnuson J.K."/>
            <person name="James T.Y."/>
            <person name="O'Malley M.A."/>
            <person name="Stajich J.E."/>
            <person name="Spatafora J.W."/>
            <person name="Visel A."/>
            <person name="Grigoriev I.V."/>
        </authorList>
    </citation>
    <scope>NUCLEOTIDE SEQUENCE [LARGE SCALE GENOMIC DNA]</scope>
    <source>
        <strain evidence="9 10">12-1054</strain>
    </source>
</reference>
<dbReference type="FunFam" id="2.60.40.420:FF:000045">
    <property type="entry name" value="Laccase 2"/>
    <property type="match status" value="1"/>
</dbReference>
<evidence type="ECO:0000259" key="6">
    <source>
        <dbReference type="Pfam" id="PF00394"/>
    </source>
</evidence>